<dbReference type="Proteomes" id="UP000310636">
    <property type="component" value="Unassembled WGS sequence"/>
</dbReference>
<evidence type="ECO:0000259" key="6">
    <source>
        <dbReference type="Pfam" id="PF07687"/>
    </source>
</evidence>
<keyword evidence="4 7" id="KW-0378">Hydrolase</keyword>
<dbReference type="InterPro" id="IPR011650">
    <property type="entry name" value="Peptidase_M20_dimer"/>
</dbReference>
<accession>A0A4S4C948</accession>
<comment type="similarity">
    <text evidence="2">Belongs to the peptidase M20A family.</text>
</comment>
<dbReference type="AlphaFoldDB" id="A0A4S4C948"/>
<dbReference type="InterPro" id="IPR050072">
    <property type="entry name" value="Peptidase_M20A"/>
</dbReference>
<gene>
    <name evidence="7" type="ORF">E6C55_00835</name>
</gene>
<dbReference type="InterPro" id="IPR036264">
    <property type="entry name" value="Bact_exopeptidase_dim_dom"/>
</dbReference>
<dbReference type="GO" id="GO:0016787">
    <property type="term" value="F:hydrolase activity"/>
    <property type="evidence" value="ECO:0007669"/>
    <property type="project" value="UniProtKB-KW"/>
</dbReference>
<proteinExistence type="inferred from homology"/>
<dbReference type="SUPFAM" id="SSF53187">
    <property type="entry name" value="Zn-dependent exopeptidases"/>
    <property type="match status" value="1"/>
</dbReference>
<keyword evidence="5" id="KW-0862">Zinc</keyword>
<comment type="caution">
    <text evidence="7">The sequence shown here is derived from an EMBL/GenBank/DDBJ whole genome shotgun (WGS) entry which is preliminary data.</text>
</comment>
<dbReference type="SUPFAM" id="SSF55031">
    <property type="entry name" value="Bacterial exopeptidase dimerisation domain"/>
    <property type="match status" value="1"/>
</dbReference>
<dbReference type="Gene3D" id="3.30.70.360">
    <property type="match status" value="1"/>
</dbReference>
<dbReference type="PANTHER" id="PTHR43808">
    <property type="entry name" value="ACETYLORNITHINE DEACETYLASE"/>
    <property type="match status" value="1"/>
</dbReference>
<dbReference type="Pfam" id="PF01546">
    <property type="entry name" value="Peptidase_M20"/>
    <property type="match status" value="1"/>
</dbReference>
<dbReference type="Gene3D" id="3.40.630.10">
    <property type="entry name" value="Zn peptidases"/>
    <property type="match status" value="1"/>
</dbReference>
<dbReference type="OrthoDB" id="9792335at2"/>
<name>A0A4S4C948_9BACL</name>
<dbReference type="GO" id="GO:0046872">
    <property type="term" value="F:metal ion binding"/>
    <property type="evidence" value="ECO:0007669"/>
    <property type="project" value="UniProtKB-KW"/>
</dbReference>
<dbReference type="PANTHER" id="PTHR43808:SF8">
    <property type="entry name" value="PEPTIDASE M20 DIMERISATION DOMAIN-CONTAINING PROTEIN"/>
    <property type="match status" value="1"/>
</dbReference>
<evidence type="ECO:0000256" key="5">
    <source>
        <dbReference type="ARBA" id="ARBA00022833"/>
    </source>
</evidence>
<protein>
    <submittedName>
        <fullName evidence="7">M20/M25/M40 family metallo-hydrolase</fullName>
    </submittedName>
</protein>
<evidence type="ECO:0000256" key="4">
    <source>
        <dbReference type="ARBA" id="ARBA00022801"/>
    </source>
</evidence>
<comment type="cofactor">
    <cofactor evidence="1">
        <name>Zn(2+)</name>
        <dbReference type="ChEBI" id="CHEBI:29105"/>
    </cofactor>
</comment>
<keyword evidence="3" id="KW-0479">Metal-binding</keyword>
<sequence>MSGNIWTPEWEQHALDIFTSLLRIDTSNPPGRELEAVQYLLGKLAESGIDGTVFEPEPGRASLIAKLGTGEEAGANPPVILLSHLDVVPADAAEWTHPPFEAREENGVIYGRGALDTKQLTAMQLAAFLLLKRRESELDRTVYFVAAADEEAGSRLGMAKVIGQFPELQSEGYVISEGGGFPLLLKGRSLILCAAGEKGVCRIRMRTTGDSGHASCPPSEQAVFKLAEALGRLASYKFPKKYTELSRNFILETGLSPDSKQVVESTYNNLMQYMLYDGLMINDVRVGERINVIPGSAEAEFEFRMLPGTTVRDIERLMRRLLKDVDAQWSIVAFEDGYESGIDNELLKLFESNCRTFGLDAKLVPFLALGRTDGRFLGPYSDRIYGFSPTLLDDHFAAVLERVHQNDERIARDSYLFGAKVISKTLLDLCVDS</sequence>
<evidence type="ECO:0000256" key="3">
    <source>
        <dbReference type="ARBA" id="ARBA00022723"/>
    </source>
</evidence>
<dbReference type="RefSeq" id="WP_136367876.1">
    <property type="nucleotide sequence ID" value="NZ_SSOB01000001.1"/>
</dbReference>
<dbReference type="EMBL" id="SSOB01000001">
    <property type="protein sequence ID" value="THF84561.1"/>
    <property type="molecule type" value="Genomic_DNA"/>
</dbReference>
<keyword evidence="8" id="KW-1185">Reference proteome</keyword>
<evidence type="ECO:0000256" key="1">
    <source>
        <dbReference type="ARBA" id="ARBA00001947"/>
    </source>
</evidence>
<dbReference type="Gene3D" id="1.10.150.900">
    <property type="match status" value="1"/>
</dbReference>
<organism evidence="7 8">
    <name type="scientific">Cohnella fermenti</name>
    <dbReference type="NCBI Taxonomy" id="2565925"/>
    <lineage>
        <taxon>Bacteria</taxon>
        <taxon>Bacillati</taxon>
        <taxon>Bacillota</taxon>
        <taxon>Bacilli</taxon>
        <taxon>Bacillales</taxon>
        <taxon>Paenibacillaceae</taxon>
        <taxon>Cohnella</taxon>
    </lineage>
</organism>
<feature type="domain" description="Peptidase M20 dimerisation" evidence="6">
    <location>
        <begin position="196"/>
        <end position="328"/>
    </location>
</feature>
<evidence type="ECO:0000313" key="8">
    <source>
        <dbReference type="Proteomes" id="UP000310636"/>
    </source>
</evidence>
<dbReference type="Pfam" id="PF07687">
    <property type="entry name" value="M20_dimer"/>
    <property type="match status" value="1"/>
</dbReference>
<dbReference type="InterPro" id="IPR002933">
    <property type="entry name" value="Peptidase_M20"/>
</dbReference>
<evidence type="ECO:0000313" key="7">
    <source>
        <dbReference type="EMBL" id="THF84561.1"/>
    </source>
</evidence>
<reference evidence="7 8" key="1">
    <citation type="submission" date="2019-04" db="EMBL/GenBank/DDBJ databases">
        <title>Cohnella sp. nov. isolated from preserved vegetables.</title>
        <authorList>
            <person name="Lin S.-Y."/>
            <person name="Hung M.-H."/>
            <person name="Young C.-C."/>
        </authorList>
    </citation>
    <scope>NUCLEOTIDE SEQUENCE [LARGE SCALE GENOMIC DNA]</scope>
    <source>
        <strain evidence="7 8">CC-MHH1044</strain>
    </source>
</reference>
<evidence type="ECO:0000256" key="2">
    <source>
        <dbReference type="ARBA" id="ARBA00006247"/>
    </source>
</evidence>